<evidence type="ECO:0000313" key="2">
    <source>
        <dbReference type="Proteomes" id="UP000095287"/>
    </source>
</evidence>
<dbReference type="WBParaSite" id="L893_g24872.t1">
    <property type="protein sequence ID" value="L893_g24872.t1"/>
    <property type="gene ID" value="L893_g24872"/>
</dbReference>
<organism evidence="2 3">
    <name type="scientific">Steinernema glaseri</name>
    <dbReference type="NCBI Taxonomy" id="37863"/>
    <lineage>
        <taxon>Eukaryota</taxon>
        <taxon>Metazoa</taxon>
        <taxon>Ecdysozoa</taxon>
        <taxon>Nematoda</taxon>
        <taxon>Chromadorea</taxon>
        <taxon>Rhabditida</taxon>
        <taxon>Tylenchina</taxon>
        <taxon>Panagrolaimomorpha</taxon>
        <taxon>Strongyloidoidea</taxon>
        <taxon>Steinernematidae</taxon>
        <taxon>Steinernema</taxon>
    </lineage>
</organism>
<reference evidence="3" key="1">
    <citation type="submission" date="2016-11" db="UniProtKB">
        <authorList>
            <consortium name="WormBaseParasite"/>
        </authorList>
    </citation>
    <scope>IDENTIFICATION</scope>
</reference>
<evidence type="ECO:0000256" key="1">
    <source>
        <dbReference type="SAM" id="Coils"/>
    </source>
</evidence>
<accession>A0A1I7ZCT0</accession>
<evidence type="ECO:0000313" key="3">
    <source>
        <dbReference type="WBParaSite" id="L893_g24872.t1"/>
    </source>
</evidence>
<proteinExistence type="predicted"/>
<keyword evidence="1" id="KW-0175">Coiled coil</keyword>
<dbReference type="AlphaFoldDB" id="A0A1I7ZCT0"/>
<sequence>MTVSRVESVWSTLRASRSLSSRRLPFRGDMALRFLLLLVLVGTLTTVVEARPPSDLLILQNLLDDAQKDLDNDLDTLELVLERLQRNRRQTTEGLSAAELRNAKRTRCFWNPISC</sequence>
<dbReference type="Proteomes" id="UP000095287">
    <property type="component" value="Unplaced"/>
</dbReference>
<feature type="coiled-coil region" evidence="1">
    <location>
        <begin position="67"/>
        <end position="101"/>
    </location>
</feature>
<keyword evidence="2" id="KW-1185">Reference proteome</keyword>
<name>A0A1I7ZCT0_9BILA</name>
<protein>
    <submittedName>
        <fullName evidence="3">Somatostatin domain-containing protein</fullName>
    </submittedName>
</protein>